<evidence type="ECO:0000256" key="5">
    <source>
        <dbReference type="ARBA" id="ARBA00022960"/>
    </source>
</evidence>
<keyword evidence="4 10" id="KW-0808">Transferase</keyword>
<keyword evidence="7 10" id="KW-0472">Membrane</keyword>
<keyword evidence="6 10" id="KW-0573">Peptidoglycan synthesis</keyword>
<dbReference type="Proteomes" id="UP001226160">
    <property type="component" value="Unassembled WGS sequence"/>
</dbReference>
<dbReference type="GO" id="GO:0050511">
    <property type="term" value="F:undecaprenyldiphospho-muramoylpentapeptide beta-N-acetylglucosaminyltransferase activity"/>
    <property type="evidence" value="ECO:0007669"/>
    <property type="project" value="UniProtKB-UniRule"/>
</dbReference>
<evidence type="ECO:0000313" key="15">
    <source>
        <dbReference type="Proteomes" id="UP001226160"/>
    </source>
</evidence>
<dbReference type="InterPro" id="IPR006009">
    <property type="entry name" value="GlcNAc_MurG"/>
</dbReference>
<evidence type="ECO:0000256" key="2">
    <source>
        <dbReference type="ARBA" id="ARBA00022618"/>
    </source>
</evidence>
<dbReference type="PANTHER" id="PTHR21015">
    <property type="entry name" value="UDP-N-ACETYLGLUCOSAMINE--N-ACETYLMURAMYL-(PENTAPEPTIDE) PYROPHOSPHORYL-UNDECAPRENOL N-ACETYLGLUCOSAMINE TRANSFERASE 1"/>
    <property type="match status" value="1"/>
</dbReference>
<dbReference type="GO" id="GO:0071555">
    <property type="term" value="P:cell wall organization"/>
    <property type="evidence" value="ECO:0007669"/>
    <property type="project" value="UniProtKB-KW"/>
</dbReference>
<dbReference type="GO" id="GO:0051301">
    <property type="term" value="P:cell division"/>
    <property type="evidence" value="ECO:0007669"/>
    <property type="project" value="UniProtKB-KW"/>
</dbReference>
<comment type="caution">
    <text evidence="14">The sequence shown here is derived from an EMBL/GenBank/DDBJ whole genome shotgun (WGS) entry which is preliminary data.</text>
</comment>
<feature type="binding site" evidence="10">
    <location>
        <position position="167"/>
    </location>
    <ligand>
        <name>UDP-N-acetyl-alpha-D-glucosamine</name>
        <dbReference type="ChEBI" id="CHEBI:57705"/>
    </ligand>
</feature>
<dbReference type="Pfam" id="PF03033">
    <property type="entry name" value="Glyco_transf_28"/>
    <property type="match status" value="1"/>
</dbReference>
<dbReference type="GO" id="GO:0005975">
    <property type="term" value="P:carbohydrate metabolic process"/>
    <property type="evidence" value="ECO:0007669"/>
    <property type="project" value="InterPro"/>
</dbReference>
<dbReference type="GO" id="GO:0009252">
    <property type="term" value="P:peptidoglycan biosynthetic process"/>
    <property type="evidence" value="ECO:0007669"/>
    <property type="project" value="UniProtKB-UniRule"/>
</dbReference>
<dbReference type="HAMAP" id="MF_00033">
    <property type="entry name" value="MurG"/>
    <property type="match status" value="1"/>
</dbReference>
<evidence type="ECO:0000256" key="10">
    <source>
        <dbReference type="HAMAP-Rule" id="MF_00033"/>
    </source>
</evidence>
<name>A0AAP4C0R1_9CORY</name>
<accession>A0AAP4C0R1</accession>
<feature type="binding site" evidence="10">
    <location>
        <position position="293"/>
    </location>
    <ligand>
        <name>UDP-N-acetyl-alpha-D-glucosamine</name>
        <dbReference type="ChEBI" id="CHEBI:57705"/>
    </ligand>
</feature>
<reference evidence="14" key="1">
    <citation type="submission" date="2023-05" db="EMBL/GenBank/DDBJ databases">
        <title>Metabolic capabilities are highly conserved among human nasal-associated Corynebacterium species in pangenomic analyses.</title>
        <authorList>
            <person name="Tran T.H."/>
            <person name="Roberts A.Q."/>
            <person name="Escapa I.F."/>
            <person name="Gao W."/>
            <person name="Conlan S."/>
            <person name="Kong H."/>
            <person name="Segre J.A."/>
            <person name="Kelly M.S."/>
            <person name="Lemon K.P."/>
        </authorList>
    </citation>
    <scope>NUCLEOTIDE SEQUENCE</scope>
    <source>
        <strain evidence="14">KPL2654</strain>
    </source>
</reference>
<gene>
    <name evidence="10 14" type="primary">murG</name>
    <name evidence="14" type="ORF">QPX54_11105</name>
</gene>
<comment type="function">
    <text evidence="10">Cell wall formation. Catalyzes the transfer of a GlcNAc subunit on undecaprenyl-pyrophosphoryl-MurNAc-pentapeptide (lipid intermediate I) to form undecaprenyl-pyrophosphoryl-MurNAc-(pentapeptide)GlcNAc (lipid intermediate II).</text>
</comment>
<keyword evidence="3 10" id="KW-0328">Glycosyltransferase</keyword>
<feature type="domain" description="Glycosyl transferase family 28 C-terminal" evidence="13">
    <location>
        <begin position="195"/>
        <end position="349"/>
    </location>
</feature>
<dbReference type="SUPFAM" id="SSF53756">
    <property type="entry name" value="UDP-Glycosyltransferase/glycogen phosphorylase"/>
    <property type="match status" value="1"/>
</dbReference>
<evidence type="ECO:0000259" key="13">
    <source>
        <dbReference type="Pfam" id="PF04101"/>
    </source>
</evidence>
<keyword evidence="5 10" id="KW-0133">Cell shape</keyword>
<dbReference type="InterPro" id="IPR004276">
    <property type="entry name" value="GlycoTrans_28_N"/>
</dbReference>
<proteinExistence type="inferred from homology"/>
<dbReference type="GO" id="GO:0005886">
    <property type="term" value="C:plasma membrane"/>
    <property type="evidence" value="ECO:0007669"/>
    <property type="project" value="UniProtKB-SubCell"/>
</dbReference>
<comment type="catalytic activity">
    <reaction evidence="10">
        <text>di-trans,octa-cis-undecaprenyl diphospho-N-acetyl-alpha-D-muramoyl-L-alanyl-D-glutamyl-meso-2,6-diaminopimeloyl-D-alanyl-D-alanine + UDP-N-acetyl-alpha-D-glucosamine = di-trans,octa-cis-undecaprenyl diphospho-[N-acetyl-alpha-D-glucosaminyl-(1-&gt;4)]-N-acetyl-alpha-D-muramoyl-L-alanyl-D-glutamyl-meso-2,6-diaminopimeloyl-D-alanyl-D-alanine + UDP + H(+)</text>
        <dbReference type="Rhea" id="RHEA:31227"/>
        <dbReference type="ChEBI" id="CHEBI:15378"/>
        <dbReference type="ChEBI" id="CHEBI:57705"/>
        <dbReference type="ChEBI" id="CHEBI:58223"/>
        <dbReference type="ChEBI" id="CHEBI:61387"/>
        <dbReference type="ChEBI" id="CHEBI:61388"/>
        <dbReference type="EC" id="2.4.1.227"/>
    </reaction>
</comment>
<evidence type="ECO:0000313" key="14">
    <source>
        <dbReference type="EMBL" id="MDK4327047.1"/>
    </source>
</evidence>
<evidence type="ECO:0000256" key="8">
    <source>
        <dbReference type="ARBA" id="ARBA00023306"/>
    </source>
</evidence>
<comment type="subcellular location">
    <subcellularLocation>
        <location evidence="10">Cell membrane</location>
        <topology evidence="10">Peripheral membrane protein</topology>
        <orientation evidence="10">Cytoplasmic side</orientation>
    </subcellularLocation>
</comment>
<feature type="binding site" evidence="10">
    <location>
        <position position="202"/>
    </location>
    <ligand>
        <name>UDP-N-acetyl-alpha-D-glucosamine</name>
        <dbReference type="ChEBI" id="CHEBI:57705"/>
    </ligand>
</feature>
<evidence type="ECO:0000256" key="7">
    <source>
        <dbReference type="ARBA" id="ARBA00023136"/>
    </source>
</evidence>
<comment type="pathway">
    <text evidence="10">Cell wall biogenesis; peptidoglycan biosynthesis.</text>
</comment>
<evidence type="ECO:0000256" key="6">
    <source>
        <dbReference type="ARBA" id="ARBA00022984"/>
    </source>
</evidence>
<keyword evidence="1 10" id="KW-1003">Cell membrane</keyword>
<dbReference type="Gene3D" id="3.40.50.2000">
    <property type="entry name" value="Glycogen Phosphorylase B"/>
    <property type="match status" value="2"/>
</dbReference>
<feature type="domain" description="Glycosyltransferase family 28 N-terminal" evidence="12">
    <location>
        <begin position="11"/>
        <end position="143"/>
    </location>
</feature>
<evidence type="ECO:0000256" key="4">
    <source>
        <dbReference type="ARBA" id="ARBA00022679"/>
    </source>
</evidence>
<comment type="similarity">
    <text evidence="10">Belongs to the glycosyltransferase 28 family. MurG subfamily.</text>
</comment>
<feature type="binding site" evidence="10">
    <location>
        <begin position="18"/>
        <end position="20"/>
    </location>
    <ligand>
        <name>UDP-N-acetyl-alpha-D-glucosamine</name>
        <dbReference type="ChEBI" id="CHEBI:57705"/>
    </ligand>
</feature>
<feature type="binding site" evidence="10">
    <location>
        <position position="131"/>
    </location>
    <ligand>
        <name>UDP-N-acetyl-alpha-D-glucosamine</name>
        <dbReference type="ChEBI" id="CHEBI:57705"/>
    </ligand>
</feature>
<dbReference type="CDD" id="cd03785">
    <property type="entry name" value="GT28_MurG"/>
    <property type="match status" value="1"/>
</dbReference>
<evidence type="ECO:0000256" key="11">
    <source>
        <dbReference type="SAM" id="MobiDB-lite"/>
    </source>
</evidence>
<dbReference type="Pfam" id="PF04101">
    <property type="entry name" value="Glyco_tran_28_C"/>
    <property type="match status" value="1"/>
</dbReference>
<dbReference type="InterPro" id="IPR007235">
    <property type="entry name" value="Glyco_trans_28_C"/>
</dbReference>
<comment type="caution">
    <text evidence="10">Lacks conserved residue(s) required for the propagation of feature annotation.</text>
</comment>
<dbReference type="AlphaFoldDB" id="A0AAP4C0R1"/>
<protein>
    <recommendedName>
        <fullName evidence="10">UDP-N-acetylglucosamine--N-acetylmuramyl-(pentapeptide) pyrophosphoryl-undecaprenol N-acetylglucosamine transferase</fullName>
        <ecNumber evidence="10">2.4.1.227</ecNumber>
    </recommendedName>
    <alternativeName>
        <fullName evidence="10">Undecaprenyl-PP-MurNAc-pentapeptide-UDPGlcNAc GlcNAc transferase</fullName>
    </alternativeName>
</protein>
<feature type="binding site" evidence="10">
    <location>
        <position position="249"/>
    </location>
    <ligand>
        <name>UDP-N-acetyl-alpha-D-glucosamine</name>
        <dbReference type="ChEBI" id="CHEBI:57705"/>
    </ligand>
</feature>
<dbReference type="EMBL" id="JASNVP010000015">
    <property type="protein sequence ID" value="MDK4327047.1"/>
    <property type="molecule type" value="Genomic_DNA"/>
</dbReference>
<keyword evidence="9 10" id="KW-0961">Cell wall biogenesis/degradation</keyword>
<dbReference type="RefSeq" id="WP_284590033.1">
    <property type="nucleotide sequence ID" value="NZ_JASNVP010000015.1"/>
</dbReference>
<organism evidence="14 15">
    <name type="scientific">Corynebacterium propinquum</name>
    <dbReference type="NCBI Taxonomy" id="43769"/>
    <lineage>
        <taxon>Bacteria</taxon>
        <taxon>Bacillati</taxon>
        <taxon>Actinomycetota</taxon>
        <taxon>Actinomycetes</taxon>
        <taxon>Mycobacteriales</taxon>
        <taxon>Corynebacteriaceae</taxon>
        <taxon>Corynebacterium</taxon>
    </lineage>
</organism>
<evidence type="ECO:0000259" key="12">
    <source>
        <dbReference type="Pfam" id="PF03033"/>
    </source>
</evidence>
<dbReference type="PANTHER" id="PTHR21015:SF22">
    <property type="entry name" value="GLYCOSYLTRANSFERASE"/>
    <property type="match status" value="1"/>
</dbReference>
<dbReference type="EC" id="2.4.1.227" evidence="10"/>
<sequence length="387" mass="40345">MASTTDSALTVVLAGGGTAGHIEPALAVGEVLRNRYGAKVLAVGTSRGLESDIVPARGFPLELITPVPVPRRINADLFALPFKVLRSIRQARKILKKNRADAVFGTGGYVSASAYLAAKSLGIPFYVLETNALAGMANKMGVRLGGTGFNAIEGSGMKGDIVGIPVRPQLAGGDPSGEKAARARELFSLVTDRPTILVTGGSQGAASINAAVAGSIDRLVDAGYQVLHAYGKKNEPPREHAHYVSLPYIEDMAAALAVADLVVCRSGAMTVAEVSASGLPAIYVPLPHGNGEQGLNCEAVVAEGAARKIDDAEFSPDVMHDAVTSILGDDATYRQMRTAAAASEQGDAAWRLAERIIFDRSVNPSRHAPAEDPEEESAPANDTKNAR</sequence>
<keyword evidence="2 10" id="KW-0132">Cell division</keyword>
<keyword evidence="8 10" id="KW-0131">Cell cycle</keyword>
<evidence type="ECO:0000256" key="1">
    <source>
        <dbReference type="ARBA" id="ARBA00022475"/>
    </source>
</evidence>
<dbReference type="NCBIfam" id="TIGR01133">
    <property type="entry name" value="murG"/>
    <property type="match status" value="1"/>
</dbReference>
<evidence type="ECO:0000256" key="9">
    <source>
        <dbReference type="ARBA" id="ARBA00023316"/>
    </source>
</evidence>
<feature type="region of interest" description="Disordered" evidence="11">
    <location>
        <begin position="361"/>
        <end position="387"/>
    </location>
</feature>
<evidence type="ECO:0000256" key="3">
    <source>
        <dbReference type="ARBA" id="ARBA00022676"/>
    </source>
</evidence>
<dbReference type="GO" id="GO:0008360">
    <property type="term" value="P:regulation of cell shape"/>
    <property type="evidence" value="ECO:0007669"/>
    <property type="project" value="UniProtKB-KW"/>
</dbReference>